<dbReference type="InterPro" id="IPR054722">
    <property type="entry name" value="PolX-like_BBD"/>
</dbReference>
<proteinExistence type="predicted"/>
<evidence type="ECO:0000313" key="3">
    <source>
        <dbReference type="EMBL" id="GJT56743.1"/>
    </source>
</evidence>
<name>A0ABQ5F0E7_9ASTR</name>
<accession>A0ABQ5F0E7</accession>
<dbReference type="PANTHER" id="PTHR47592:SF27">
    <property type="entry name" value="OS08G0421700 PROTEIN"/>
    <property type="match status" value="1"/>
</dbReference>
<reference evidence="3" key="1">
    <citation type="journal article" date="2022" name="Int. J. Mol. Sci.">
        <title>Draft Genome of Tanacetum Coccineum: Genomic Comparison of Closely Related Tanacetum-Family Plants.</title>
        <authorList>
            <person name="Yamashiro T."/>
            <person name="Shiraishi A."/>
            <person name="Nakayama K."/>
            <person name="Satake H."/>
        </authorList>
    </citation>
    <scope>NUCLEOTIDE SEQUENCE</scope>
</reference>
<reference evidence="3" key="2">
    <citation type="submission" date="2022-01" db="EMBL/GenBank/DDBJ databases">
        <authorList>
            <person name="Yamashiro T."/>
            <person name="Shiraishi A."/>
            <person name="Satake H."/>
            <person name="Nakayama K."/>
        </authorList>
    </citation>
    <scope>NUCLEOTIDE SEQUENCE</scope>
</reference>
<protein>
    <recommendedName>
        <fullName evidence="2">Retrovirus-related Pol polyprotein from transposon TNT 1-94-like beta-barrel domain-containing protein</fullName>
    </recommendedName>
</protein>
<evidence type="ECO:0000256" key="1">
    <source>
        <dbReference type="SAM" id="MobiDB-lite"/>
    </source>
</evidence>
<feature type="domain" description="Retrovirus-related Pol polyprotein from transposon TNT 1-94-like beta-barrel" evidence="2">
    <location>
        <begin position="183"/>
        <end position="225"/>
    </location>
</feature>
<dbReference type="EMBL" id="BQNB010016873">
    <property type="protein sequence ID" value="GJT56743.1"/>
    <property type="molecule type" value="Genomic_DNA"/>
</dbReference>
<feature type="region of interest" description="Disordered" evidence="1">
    <location>
        <begin position="101"/>
        <end position="131"/>
    </location>
</feature>
<gene>
    <name evidence="3" type="ORF">Tco_0991797</name>
</gene>
<comment type="caution">
    <text evidence="3">The sequence shown here is derived from an EMBL/GenBank/DDBJ whole genome shotgun (WGS) entry which is preliminary data.</text>
</comment>
<dbReference type="PANTHER" id="PTHR47592">
    <property type="entry name" value="PBF68 PROTEIN"/>
    <property type="match status" value="1"/>
</dbReference>
<evidence type="ECO:0000259" key="2">
    <source>
        <dbReference type="Pfam" id="PF22936"/>
    </source>
</evidence>
<feature type="compositionally biased region" description="Basic and acidic residues" evidence="1">
    <location>
        <begin position="152"/>
        <end position="164"/>
    </location>
</feature>
<dbReference type="Pfam" id="PF22936">
    <property type="entry name" value="Pol_BBD"/>
    <property type="match status" value="1"/>
</dbReference>
<evidence type="ECO:0000313" key="4">
    <source>
        <dbReference type="Proteomes" id="UP001151760"/>
    </source>
</evidence>
<dbReference type="Proteomes" id="UP001151760">
    <property type="component" value="Unassembled WGS sequence"/>
</dbReference>
<feature type="region of interest" description="Disordered" evidence="1">
    <location>
        <begin position="143"/>
        <end position="164"/>
    </location>
</feature>
<sequence length="371" mass="42280">MYKIANTTVPRGIRNETLAASREHLKFENDDFICRGHILNAMSDPLFDIYQNYSTAKELWNALKERYFIEDATNLDKHLLIEEQYRLENKINDDASKVHVVEEKGESSKAGGKKCRHDDKDKKKSKKNKKRCHLLQLQKSRDISSRMPALKKNQDRGNDNKNKDNNFVAMISEAFSLEEEKSWWVDSRATQHVCNDQTIFKTHEPSYSMLYMGNHSTAQVKGKGFASTHLVKCSMAIDKNFKPPGAARKGPIMLIPQWLNGQALFTKSYPGLVLLLLSSKSGNVYIPILPPLSPYASMANSSLTSVFELLKTFFIFSSQLDHAAAWTSKRPLTWDCDVENEWLKRRLFGKEDSSTDSEAKLNCVVLVYGCP</sequence>
<organism evidence="3 4">
    <name type="scientific">Tanacetum coccineum</name>
    <dbReference type="NCBI Taxonomy" id="301880"/>
    <lineage>
        <taxon>Eukaryota</taxon>
        <taxon>Viridiplantae</taxon>
        <taxon>Streptophyta</taxon>
        <taxon>Embryophyta</taxon>
        <taxon>Tracheophyta</taxon>
        <taxon>Spermatophyta</taxon>
        <taxon>Magnoliopsida</taxon>
        <taxon>eudicotyledons</taxon>
        <taxon>Gunneridae</taxon>
        <taxon>Pentapetalae</taxon>
        <taxon>asterids</taxon>
        <taxon>campanulids</taxon>
        <taxon>Asterales</taxon>
        <taxon>Asteraceae</taxon>
        <taxon>Asteroideae</taxon>
        <taxon>Anthemideae</taxon>
        <taxon>Anthemidinae</taxon>
        <taxon>Tanacetum</taxon>
    </lineage>
</organism>
<keyword evidence="4" id="KW-1185">Reference proteome</keyword>